<dbReference type="SUPFAM" id="SSF102705">
    <property type="entry name" value="NIF3 (NGG1p interacting factor 3)-like"/>
    <property type="match status" value="1"/>
</dbReference>
<dbReference type="GO" id="GO:0046872">
    <property type="term" value="F:metal ion binding"/>
    <property type="evidence" value="ECO:0007669"/>
    <property type="project" value="UniProtKB-KW"/>
</dbReference>
<dbReference type="Pfam" id="PF01784">
    <property type="entry name" value="DUF34_NIF3"/>
    <property type="match status" value="1"/>
</dbReference>
<evidence type="ECO:0000256" key="1">
    <source>
        <dbReference type="ARBA" id="ARBA00006964"/>
    </source>
</evidence>
<evidence type="ECO:0000313" key="3">
    <source>
        <dbReference type="EMBL" id="KIY48318.1"/>
    </source>
</evidence>
<evidence type="ECO:0000313" key="4">
    <source>
        <dbReference type="Proteomes" id="UP000054144"/>
    </source>
</evidence>
<dbReference type="Gene3D" id="3.40.1390.30">
    <property type="entry name" value="NIF3 (NGG1p interacting factor 3)-like"/>
    <property type="match status" value="1"/>
</dbReference>
<protein>
    <submittedName>
        <fullName evidence="3">NGG1p interacting factor 3</fullName>
    </submittedName>
</protein>
<name>A0A0D7ABV9_9AGAR</name>
<sequence length="263" mass="28385">MDQIAPLRLAEKWDNVGLILEAFPTARSQNKHVLLTIDLTPSVFNEALVRDVSVVVSYHPPIFRGLKALTLSNSLQVSLLRAAQAGISVYSPHTSVDAVWSGVNDWLADGILGRPTIPEQAVASETVRAIQTSETEGTVGRIVTLPTPVDFGEIVRRVKSHLKLSTLQVGRPELLRPVQTVAICAGSGGTVLDGVDADVYFTGEMSHHEVLAAVAAGRYVVLCGHTNTERGYLPVLAQQLRHYLDNDAVVTVSDTDTHPLSLE</sequence>
<feature type="binding site" evidence="2">
    <location>
        <position position="229"/>
    </location>
    <ligand>
        <name>a divalent metal cation</name>
        <dbReference type="ChEBI" id="CHEBI:60240"/>
        <label>1</label>
    </ligand>
</feature>
<feature type="binding site" evidence="2">
    <location>
        <position position="59"/>
    </location>
    <ligand>
        <name>a divalent metal cation</name>
        <dbReference type="ChEBI" id="CHEBI:60240"/>
        <label>1</label>
    </ligand>
</feature>
<dbReference type="FunFam" id="3.40.1390.30:FF:000001">
    <property type="entry name" value="GTP cyclohydrolase 1 type 2"/>
    <property type="match status" value="1"/>
</dbReference>
<feature type="binding site" evidence="2">
    <location>
        <position position="225"/>
    </location>
    <ligand>
        <name>a divalent metal cation</name>
        <dbReference type="ChEBI" id="CHEBI:60240"/>
        <label>1</label>
    </ligand>
</feature>
<dbReference type="Proteomes" id="UP000054144">
    <property type="component" value="Unassembled WGS sequence"/>
</dbReference>
<dbReference type="EMBL" id="KN881851">
    <property type="protein sequence ID" value="KIY48318.1"/>
    <property type="molecule type" value="Genomic_DNA"/>
</dbReference>
<dbReference type="AlphaFoldDB" id="A0A0D7ABV9"/>
<reference evidence="3 4" key="1">
    <citation type="journal article" date="2015" name="Fungal Genet. Biol.">
        <title>Evolution of novel wood decay mechanisms in Agaricales revealed by the genome sequences of Fistulina hepatica and Cylindrobasidium torrendii.</title>
        <authorList>
            <person name="Floudas D."/>
            <person name="Held B.W."/>
            <person name="Riley R."/>
            <person name="Nagy L.G."/>
            <person name="Koehler G."/>
            <person name="Ransdell A.S."/>
            <person name="Younus H."/>
            <person name="Chow J."/>
            <person name="Chiniquy J."/>
            <person name="Lipzen A."/>
            <person name="Tritt A."/>
            <person name="Sun H."/>
            <person name="Haridas S."/>
            <person name="LaButti K."/>
            <person name="Ohm R.A."/>
            <person name="Kues U."/>
            <person name="Blanchette R.A."/>
            <person name="Grigoriev I.V."/>
            <person name="Minto R.E."/>
            <person name="Hibbett D.S."/>
        </authorList>
    </citation>
    <scope>NUCLEOTIDE SEQUENCE [LARGE SCALE GENOMIC DNA]</scope>
    <source>
        <strain evidence="3 4">ATCC 64428</strain>
    </source>
</reference>
<dbReference type="InterPro" id="IPR002678">
    <property type="entry name" value="DUF34/NIF3"/>
</dbReference>
<organism evidence="3 4">
    <name type="scientific">Fistulina hepatica ATCC 64428</name>
    <dbReference type="NCBI Taxonomy" id="1128425"/>
    <lineage>
        <taxon>Eukaryota</taxon>
        <taxon>Fungi</taxon>
        <taxon>Dikarya</taxon>
        <taxon>Basidiomycota</taxon>
        <taxon>Agaricomycotina</taxon>
        <taxon>Agaricomycetes</taxon>
        <taxon>Agaricomycetidae</taxon>
        <taxon>Agaricales</taxon>
        <taxon>Fistulinaceae</taxon>
        <taxon>Fistulina</taxon>
    </lineage>
</organism>
<dbReference type="GO" id="GO:0005739">
    <property type="term" value="C:mitochondrion"/>
    <property type="evidence" value="ECO:0007669"/>
    <property type="project" value="TreeGrafter"/>
</dbReference>
<dbReference type="OrthoDB" id="3345469at2759"/>
<gene>
    <name evidence="3" type="ORF">FISHEDRAFT_43676</name>
</gene>
<comment type="similarity">
    <text evidence="1">Belongs to the GTP cyclohydrolase I type 2/NIF3 family.</text>
</comment>
<feature type="binding site" evidence="2">
    <location>
        <position position="97"/>
    </location>
    <ligand>
        <name>a divalent metal cation</name>
        <dbReference type="ChEBI" id="CHEBI:60240"/>
        <label>1</label>
    </ligand>
</feature>
<keyword evidence="4" id="KW-1185">Reference proteome</keyword>
<dbReference type="NCBIfam" id="TIGR00486">
    <property type="entry name" value="YbgI_SA1388"/>
    <property type="match status" value="1"/>
</dbReference>
<keyword evidence="2" id="KW-0479">Metal-binding</keyword>
<dbReference type="PANTHER" id="PTHR13799:SF13">
    <property type="entry name" value="NIF3-LIKE PROTEIN 1"/>
    <property type="match status" value="1"/>
</dbReference>
<proteinExistence type="inferred from homology"/>
<evidence type="ECO:0000256" key="2">
    <source>
        <dbReference type="PIRSR" id="PIRSR602678-1"/>
    </source>
</evidence>
<accession>A0A0D7ABV9</accession>
<dbReference type="PANTHER" id="PTHR13799">
    <property type="entry name" value="NGG1 INTERACTING FACTOR 3"/>
    <property type="match status" value="1"/>
</dbReference>
<dbReference type="InterPro" id="IPR036069">
    <property type="entry name" value="DUF34/NIF3_sf"/>
</dbReference>